<gene>
    <name evidence="1" type="ORF">Patl1_25811</name>
</gene>
<evidence type="ECO:0000313" key="1">
    <source>
        <dbReference type="EMBL" id="KAJ0092445.1"/>
    </source>
</evidence>
<evidence type="ECO:0000313" key="2">
    <source>
        <dbReference type="Proteomes" id="UP001164250"/>
    </source>
</evidence>
<protein>
    <submittedName>
        <fullName evidence="1">Uncharacterized protein</fullName>
    </submittedName>
</protein>
<proteinExistence type="predicted"/>
<comment type="caution">
    <text evidence="1">The sequence shown here is derived from an EMBL/GenBank/DDBJ whole genome shotgun (WGS) entry which is preliminary data.</text>
</comment>
<keyword evidence="2" id="KW-1185">Reference proteome</keyword>
<reference evidence="2" key="1">
    <citation type="journal article" date="2023" name="G3 (Bethesda)">
        <title>Genome assembly and association tests identify interacting loci associated with vigor, precocity, and sex in interspecific pistachio rootstocks.</title>
        <authorList>
            <person name="Palmer W."/>
            <person name="Jacygrad E."/>
            <person name="Sagayaradj S."/>
            <person name="Cavanaugh K."/>
            <person name="Han R."/>
            <person name="Bertier L."/>
            <person name="Beede B."/>
            <person name="Kafkas S."/>
            <person name="Golino D."/>
            <person name="Preece J."/>
            <person name="Michelmore R."/>
        </authorList>
    </citation>
    <scope>NUCLEOTIDE SEQUENCE [LARGE SCALE GENOMIC DNA]</scope>
</reference>
<name>A0ACC1B0K0_9ROSI</name>
<dbReference type="EMBL" id="CM047903">
    <property type="protein sequence ID" value="KAJ0092445.1"/>
    <property type="molecule type" value="Genomic_DNA"/>
</dbReference>
<organism evidence="1 2">
    <name type="scientific">Pistacia atlantica</name>
    <dbReference type="NCBI Taxonomy" id="434234"/>
    <lineage>
        <taxon>Eukaryota</taxon>
        <taxon>Viridiplantae</taxon>
        <taxon>Streptophyta</taxon>
        <taxon>Embryophyta</taxon>
        <taxon>Tracheophyta</taxon>
        <taxon>Spermatophyta</taxon>
        <taxon>Magnoliopsida</taxon>
        <taxon>eudicotyledons</taxon>
        <taxon>Gunneridae</taxon>
        <taxon>Pentapetalae</taxon>
        <taxon>rosids</taxon>
        <taxon>malvids</taxon>
        <taxon>Sapindales</taxon>
        <taxon>Anacardiaceae</taxon>
        <taxon>Pistacia</taxon>
    </lineage>
</organism>
<dbReference type="Proteomes" id="UP001164250">
    <property type="component" value="Chromosome 7"/>
</dbReference>
<accession>A0ACC1B0K0</accession>
<sequence>MQCSILTIAIVVSFSCSPLSPYPVHILGVAIHTPVHHSHRRHPYSIAELSNINNLMSLV</sequence>